<evidence type="ECO:0000256" key="9">
    <source>
        <dbReference type="ARBA" id="ARBA00023136"/>
    </source>
</evidence>
<keyword evidence="4" id="KW-1003">Cell membrane</keyword>
<dbReference type="GO" id="GO:0015031">
    <property type="term" value="P:protein transport"/>
    <property type="evidence" value="ECO:0007669"/>
    <property type="project" value="UniProtKB-KW"/>
</dbReference>
<evidence type="ECO:0000256" key="4">
    <source>
        <dbReference type="ARBA" id="ARBA00022475"/>
    </source>
</evidence>
<comment type="subcellular location">
    <subcellularLocation>
        <location evidence="1">Cell inner membrane</location>
        <topology evidence="1">Single-pass membrane protein</topology>
        <orientation evidence="1">Periplasmic side</orientation>
    </subcellularLocation>
</comment>
<gene>
    <name evidence="12" type="ORF">FRC98_08920</name>
</gene>
<comment type="caution">
    <text evidence="12">The sequence shown here is derived from an EMBL/GenBank/DDBJ whole genome shotgun (WGS) entry which is preliminary data.</text>
</comment>
<dbReference type="GO" id="GO:0055085">
    <property type="term" value="P:transmembrane transport"/>
    <property type="evidence" value="ECO:0007669"/>
    <property type="project" value="InterPro"/>
</dbReference>
<dbReference type="NCBIfam" id="TIGR01352">
    <property type="entry name" value="tonB_Cterm"/>
    <property type="match status" value="1"/>
</dbReference>
<dbReference type="AlphaFoldDB" id="A0A5C6XKF7"/>
<dbReference type="EMBL" id="VOSM01000003">
    <property type="protein sequence ID" value="TXD37796.1"/>
    <property type="molecule type" value="Genomic_DNA"/>
</dbReference>
<evidence type="ECO:0000256" key="7">
    <source>
        <dbReference type="ARBA" id="ARBA00022927"/>
    </source>
</evidence>
<evidence type="ECO:0000256" key="1">
    <source>
        <dbReference type="ARBA" id="ARBA00004383"/>
    </source>
</evidence>
<name>A0A5C6XKF7_9DELT</name>
<feature type="region of interest" description="Disordered" evidence="10">
    <location>
        <begin position="50"/>
        <end position="80"/>
    </location>
</feature>
<dbReference type="GO" id="GO:0005886">
    <property type="term" value="C:plasma membrane"/>
    <property type="evidence" value="ECO:0007669"/>
    <property type="project" value="UniProtKB-SubCell"/>
</dbReference>
<dbReference type="Pfam" id="PF03544">
    <property type="entry name" value="TonB_C"/>
    <property type="match status" value="1"/>
</dbReference>
<evidence type="ECO:0000259" key="11">
    <source>
        <dbReference type="PROSITE" id="PS52015"/>
    </source>
</evidence>
<evidence type="ECO:0000256" key="5">
    <source>
        <dbReference type="ARBA" id="ARBA00022519"/>
    </source>
</evidence>
<keyword evidence="8" id="KW-1133">Transmembrane helix</keyword>
<evidence type="ECO:0000256" key="8">
    <source>
        <dbReference type="ARBA" id="ARBA00022989"/>
    </source>
</evidence>
<dbReference type="Gene3D" id="3.30.1150.10">
    <property type="match status" value="1"/>
</dbReference>
<reference evidence="12 13" key="1">
    <citation type="submission" date="2019-08" db="EMBL/GenBank/DDBJ databases">
        <title>Bradymonadales sp. TMQ4.</title>
        <authorList>
            <person name="Liang Q."/>
        </authorList>
    </citation>
    <scope>NUCLEOTIDE SEQUENCE [LARGE SCALE GENOMIC DNA]</scope>
    <source>
        <strain evidence="12 13">TMQ4</strain>
    </source>
</reference>
<keyword evidence="9" id="KW-0472">Membrane</keyword>
<evidence type="ECO:0000256" key="2">
    <source>
        <dbReference type="ARBA" id="ARBA00006555"/>
    </source>
</evidence>
<feature type="domain" description="TonB C-terminal" evidence="11">
    <location>
        <begin position="80"/>
        <end position="171"/>
    </location>
</feature>
<dbReference type="PANTHER" id="PTHR33446">
    <property type="entry name" value="PROTEIN TONB-RELATED"/>
    <property type="match status" value="1"/>
</dbReference>
<keyword evidence="6" id="KW-0812">Transmembrane</keyword>
<dbReference type="InterPro" id="IPR006260">
    <property type="entry name" value="TonB/TolA_C"/>
</dbReference>
<comment type="similarity">
    <text evidence="2">Belongs to the TonB family.</text>
</comment>
<protein>
    <submittedName>
        <fullName evidence="12">Energy transducer TonB</fullName>
    </submittedName>
</protein>
<dbReference type="InterPro" id="IPR051045">
    <property type="entry name" value="TonB-dependent_transducer"/>
</dbReference>
<evidence type="ECO:0000313" key="12">
    <source>
        <dbReference type="EMBL" id="TXD37796.1"/>
    </source>
</evidence>
<evidence type="ECO:0000256" key="3">
    <source>
        <dbReference type="ARBA" id="ARBA00022448"/>
    </source>
</evidence>
<dbReference type="OrthoDB" id="5505681at2"/>
<keyword evidence="13" id="KW-1185">Reference proteome</keyword>
<dbReference type="PROSITE" id="PS52015">
    <property type="entry name" value="TONB_CTD"/>
    <property type="match status" value="1"/>
</dbReference>
<evidence type="ECO:0000256" key="10">
    <source>
        <dbReference type="SAM" id="MobiDB-lite"/>
    </source>
</evidence>
<evidence type="ECO:0000256" key="6">
    <source>
        <dbReference type="ARBA" id="ARBA00022692"/>
    </source>
</evidence>
<dbReference type="InterPro" id="IPR037682">
    <property type="entry name" value="TonB_C"/>
</dbReference>
<accession>A0A5C6XKF7</accession>
<keyword evidence="3" id="KW-0813">Transport</keyword>
<dbReference type="SUPFAM" id="SSF74653">
    <property type="entry name" value="TolA/TonB C-terminal domain"/>
    <property type="match status" value="1"/>
</dbReference>
<keyword evidence="7" id="KW-0653">Protein transport</keyword>
<proteinExistence type="inferred from homology"/>
<sequence>MEDEAAGAMDPVHLEGLTMESTVEGGEGPAMKIGQGIESGRITDRYVDPNRFGKIKTRPGARGDGRGTGMGDGTASSEGCEDTEAKVLNQVEAEYTVLARRRGVEGQVVFLVTIGRDGRASSLEMVDGLGFGLDEAAEAAIRQWRFEPATRNCEPVTSRRRVAYEFVISEY</sequence>
<organism evidence="12 13">
    <name type="scientific">Lujinxingia vulgaris</name>
    <dbReference type="NCBI Taxonomy" id="2600176"/>
    <lineage>
        <taxon>Bacteria</taxon>
        <taxon>Deltaproteobacteria</taxon>
        <taxon>Bradymonadales</taxon>
        <taxon>Lujinxingiaceae</taxon>
        <taxon>Lujinxingia</taxon>
    </lineage>
</organism>
<keyword evidence="5" id="KW-0997">Cell inner membrane</keyword>
<dbReference type="Proteomes" id="UP000321412">
    <property type="component" value="Unassembled WGS sequence"/>
</dbReference>
<evidence type="ECO:0000313" key="13">
    <source>
        <dbReference type="Proteomes" id="UP000321412"/>
    </source>
</evidence>